<reference evidence="3 4" key="1">
    <citation type="journal article" date="2011" name="PLoS Genet.">
        <title>Finished genome of the fungal wheat pathogen Mycosphaerella graminicola reveals dispensome structure, chromosome plasticity, and stealth pathogenesis.</title>
        <authorList>
            <person name="Goodwin S.B."/>
            <person name="Ben M'barek S."/>
            <person name="Dhillon B."/>
            <person name="Wittenberg A.H.J."/>
            <person name="Crane C.F."/>
            <person name="Hane J.K."/>
            <person name="Foster A.J."/>
            <person name="Van der Lee T.A.J."/>
            <person name="Grimwood J."/>
            <person name="Aerts A."/>
            <person name="Antoniw J."/>
            <person name="Bailey A."/>
            <person name="Bluhm B."/>
            <person name="Bowler J."/>
            <person name="Bristow J."/>
            <person name="van der Burgt A."/>
            <person name="Canto-Canche B."/>
            <person name="Churchill A.C.L."/>
            <person name="Conde-Ferraez L."/>
            <person name="Cools H.J."/>
            <person name="Coutinho P.M."/>
            <person name="Csukai M."/>
            <person name="Dehal P."/>
            <person name="De Wit P."/>
            <person name="Donzelli B."/>
            <person name="van de Geest H.C."/>
            <person name="van Ham R.C.H.J."/>
            <person name="Hammond-Kosack K.E."/>
            <person name="Henrissat B."/>
            <person name="Kilian A."/>
            <person name="Kobayashi A.K."/>
            <person name="Koopmann E."/>
            <person name="Kourmpetis Y."/>
            <person name="Kuzniar A."/>
            <person name="Lindquist E."/>
            <person name="Lombard V."/>
            <person name="Maliepaard C."/>
            <person name="Martins N."/>
            <person name="Mehrabi R."/>
            <person name="Nap J.P.H."/>
            <person name="Ponomarenko A."/>
            <person name="Rudd J.J."/>
            <person name="Salamov A."/>
            <person name="Schmutz J."/>
            <person name="Schouten H.J."/>
            <person name="Shapiro H."/>
            <person name="Stergiopoulos I."/>
            <person name="Torriani S.F.F."/>
            <person name="Tu H."/>
            <person name="de Vries R.P."/>
            <person name="Waalwijk C."/>
            <person name="Ware S.B."/>
            <person name="Wiebenga A."/>
            <person name="Zwiers L.-H."/>
            <person name="Oliver R.P."/>
            <person name="Grigoriev I.V."/>
            <person name="Kema G.H.J."/>
        </authorList>
    </citation>
    <scope>NUCLEOTIDE SEQUENCE [LARGE SCALE GENOMIC DNA]</scope>
    <source>
        <strain evidence="4">CBS 115943 / IPO323</strain>
    </source>
</reference>
<gene>
    <name evidence="3" type="ORF">MYCGRDRAFT_88592</name>
</gene>
<feature type="domain" description="Glucose-methanol-choline oxidoreductase C-terminal" evidence="2">
    <location>
        <begin position="118"/>
        <end position="198"/>
    </location>
</feature>
<dbReference type="InterPro" id="IPR007867">
    <property type="entry name" value="GMC_OxRtase_C"/>
</dbReference>
<dbReference type="SUPFAM" id="SSF51905">
    <property type="entry name" value="FAD/NAD(P)-binding domain"/>
    <property type="match status" value="1"/>
</dbReference>
<dbReference type="PANTHER" id="PTHR11552">
    <property type="entry name" value="GLUCOSE-METHANOL-CHOLINE GMC OXIDOREDUCTASE"/>
    <property type="match status" value="1"/>
</dbReference>
<dbReference type="InterPro" id="IPR036188">
    <property type="entry name" value="FAD/NAD-bd_sf"/>
</dbReference>
<dbReference type="PANTHER" id="PTHR11552:SF123">
    <property type="entry name" value="GMC OXIDOREDUCTASE (AFU_ORTHOLOGUE AFUA_2G01770)-RELATED"/>
    <property type="match status" value="1"/>
</dbReference>
<dbReference type="EMBL" id="CM001196">
    <property type="protein sequence ID" value="EGP92785.1"/>
    <property type="molecule type" value="Genomic_DNA"/>
</dbReference>
<dbReference type="GeneID" id="13403380"/>
<evidence type="ECO:0000256" key="1">
    <source>
        <dbReference type="ARBA" id="ARBA00010790"/>
    </source>
</evidence>
<dbReference type="KEGG" id="ztr:MYCGRDRAFT_88592"/>
<dbReference type="InParanoid" id="F9WXC0"/>
<dbReference type="Gene3D" id="3.30.560.10">
    <property type="entry name" value="Glucose Oxidase, domain 3"/>
    <property type="match status" value="1"/>
</dbReference>
<dbReference type="HOGENOM" id="CLU_880567_0_0_1"/>
<proteinExistence type="inferred from homology"/>
<dbReference type="Proteomes" id="UP000008062">
    <property type="component" value="Chromosome 1"/>
</dbReference>
<sequence>MCSHRARGVMEVRRYASSLRSPEIGKRAQLWRLWKFDGAVCIVHCGPKWSRSLSLVLRRTTLRPHGWLAYRDLDYAVDSDFTGIRPHRTGTRCSSRAPGRMLTTDSLVGFVAEEIPPSGHPGLENVPALGAGSTDEEVLHRIRLTGVEHHHSGGTAAMGEVVDTEGRSFGVEGLRVVDASVLPGPVAGRPQTTPYAVAEQLAAAILAGLRVVTSRASDTFGSWTARRMYLDICVHLYTSNKDAGYTICDQDQPGASCMRHGGRLQQHHICDLTQERIETCTTFWLGHSTAPWNFTWRVLLADYSSLHALAGRKTSL</sequence>
<dbReference type="Pfam" id="PF05199">
    <property type="entry name" value="GMC_oxred_C"/>
    <property type="match status" value="1"/>
</dbReference>
<comment type="similarity">
    <text evidence="1">Belongs to the GMC oxidoreductase family.</text>
</comment>
<protein>
    <recommendedName>
        <fullName evidence="2">Glucose-methanol-choline oxidoreductase C-terminal domain-containing protein</fullName>
    </recommendedName>
</protein>
<keyword evidence="4" id="KW-1185">Reference proteome</keyword>
<accession>F9WXC0</accession>
<evidence type="ECO:0000259" key="2">
    <source>
        <dbReference type="Pfam" id="PF05199"/>
    </source>
</evidence>
<dbReference type="OrthoDB" id="269227at2759"/>
<evidence type="ECO:0000313" key="3">
    <source>
        <dbReference type="EMBL" id="EGP92785.1"/>
    </source>
</evidence>
<dbReference type="RefSeq" id="XP_003857809.1">
    <property type="nucleotide sequence ID" value="XM_003857761.1"/>
</dbReference>
<evidence type="ECO:0000313" key="4">
    <source>
        <dbReference type="Proteomes" id="UP000008062"/>
    </source>
</evidence>
<dbReference type="GO" id="GO:0050660">
    <property type="term" value="F:flavin adenine dinucleotide binding"/>
    <property type="evidence" value="ECO:0007669"/>
    <property type="project" value="InterPro"/>
</dbReference>
<name>F9WXC0_ZYMTI</name>
<dbReference type="InterPro" id="IPR012132">
    <property type="entry name" value="GMC_OxRdtase"/>
</dbReference>
<dbReference type="AlphaFoldDB" id="F9WXC0"/>
<dbReference type="GO" id="GO:0016614">
    <property type="term" value="F:oxidoreductase activity, acting on CH-OH group of donors"/>
    <property type="evidence" value="ECO:0007669"/>
    <property type="project" value="InterPro"/>
</dbReference>
<dbReference type="eggNOG" id="KOG1238">
    <property type="taxonomic scope" value="Eukaryota"/>
</dbReference>
<dbReference type="Gene3D" id="3.50.50.60">
    <property type="entry name" value="FAD/NAD(P)-binding domain"/>
    <property type="match status" value="1"/>
</dbReference>
<organism evidence="3 4">
    <name type="scientific">Zymoseptoria tritici (strain CBS 115943 / IPO323)</name>
    <name type="common">Speckled leaf blotch fungus</name>
    <name type="synonym">Septoria tritici</name>
    <dbReference type="NCBI Taxonomy" id="336722"/>
    <lineage>
        <taxon>Eukaryota</taxon>
        <taxon>Fungi</taxon>
        <taxon>Dikarya</taxon>
        <taxon>Ascomycota</taxon>
        <taxon>Pezizomycotina</taxon>
        <taxon>Dothideomycetes</taxon>
        <taxon>Dothideomycetidae</taxon>
        <taxon>Mycosphaerellales</taxon>
        <taxon>Mycosphaerellaceae</taxon>
        <taxon>Zymoseptoria</taxon>
    </lineage>
</organism>